<dbReference type="EMBL" id="MUXU01000079">
    <property type="protein sequence ID" value="OOR87264.1"/>
    <property type="molecule type" value="Genomic_DNA"/>
</dbReference>
<feature type="region of interest" description="Disordered" evidence="1">
    <location>
        <begin position="71"/>
        <end position="101"/>
    </location>
</feature>
<dbReference type="Proteomes" id="UP000190435">
    <property type="component" value="Unassembled WGS sequence"/>
</dbReference>
<evidence type="ECO:0000256" key="1">
    <source>
        <dbReference type="SAM" id="MobiDB-lite"/>
    </source>
</evidence>
<dbReference type="RefSeq" id="WP_078277486.1">
    <property type="nucleotide sequence ID" value="NZ_MUXU01000079.1"/>
</dbReference>
<dbReference type="EMBL" id="UGQE01000004">
    <property type="protein sequence ID" value="STZ14798.1"/>
    <property type="molecule type" value="Genomic_DNA"/>
</dbReference>
<protein>
    <submittedName>
        <fullName evidence="2">Uncharacterized protein</fullName>
    </submittedName>
</protein>
<feature type="compositionally biased region" description="Polar residues" evidence="1">
    <location>
        <begin position="79"/>
        <end position="95"/>
    </location>
</feature>
<name>A0A1S9ZUX5_9GAMM</name>
<gene>
    <name evidence="2" type="ORF">B0181_10760</name>
    <name evidence="3" type="ORF">NCTC10293_02395</name>
</gene>
<evidence type="ECO:0000313" key="3">
    <source>
        <dbReference type="EMBL" id="STZ14798.1"/>
    </source>
</evidence>
<evidence type="ECO:0000313" key="4">
    <source>
        <dbReference type="Proteomes" id="UP000190435"/>
    </source>
</evidence>
<evidence type="ECO:0000313" key="2">
    <source>
        <dbReference type="EMBL" id="OOR87264.1"/>
    </source>
</evidence>
<dbReference type="AlphaFoldDB" id="A0A1S9ZUX5"/>
<accession>A0A1S9ZUX5</accession>
<reference evidence="2 4" key="1">
    <citation type="submission" date="2017-02" db="EMBL/GenBank/DDBJ databases">
        <title>Draft genome sequence of Moraxella caviae CCUG 355 type strain.</title>
        <authorList>
            <person name="Engstrom-Jakobsson H."/>
            <person name="Salva-Serra F."/>
            <person name="Thorell K."/>
            <person name="Gonzales-Siles L."/>
            <person name="Karlsson R."/>
            <person name="Boulund F."/>
            <person name="Engstrand L."/>
            <person name="Moore E."/>
        </authorList>
    </citation>
    <scope>NUCLEOTIDE SEQUENCE [LARGE SCALE GENOMIC DNA]</scope>
    <source>
        <strain evidence="2 4">CCUG 355</strain>
    </source>
</reference>
<proteinExistence type="predicted"/>
<evidence type="ECO:0000313" key="5">
    <source>
        <dbReference type="Proteomes" id="UP000255279"/>
    </source>
</evidence>
<organism evidence="2 4">
    <name type="scientific">Moraxella caviae</name>
    <dbReference type="NCBI Taxonomy" id="34060"/>
    <lineage>
        <taxon>Bacteria</taxon>
        <taxon>Pseudomonadati</taxon>
        <taxon>Pseudomonadota</taxon>
        <taxon>Gammaproteobacteria</taxon>
        <taxon>Moraxellales</taxon>
        <taxon>Moraxellaceae</taxon>
        <taxon>Moraxella</taxon>
    </lineage>
</organism>
<reference evidence="3 5" key="2">
    <citation type="submission" date="2018-06" db="EMBL/GenBank/DDBJ databases">
        <authorList>
            <consortium name="Pathogen Informatics"/>
            <person name="Doyle S."/>
        </authorList>
    </citation>
    <scope>NUCLEOTIDE SEQUENCE [LARGE SCALE GENOMIC DNA]</scope>
    <source>
        <strain evidence="3 5">NCTC10293</strain>
    </source>
</reference>
<sequence>MYQIKQTLSIKPLALSVEKDCWVNGFKRCVKHTKIAKKAALGVWEMDLSQNVGQSHMTHLIKDVSTNAANPLPIKKYSRGSNPKTNPSLYAQNGTAAHKKP</sequence>
<dbReference type="Proteomes" id="UP000255279">
    <property type="component" value="Unassembled WGS sequence"/>
</dbReference>
<keyword evidence="4" id="KW-1185">Reference proteome</keyword>